<keyword evidence="5 10" id="KW-0418">Kinase</keyword>
<evidence type="ECO:0000256" key="4">
    <source>
        <dbReference type="ARBA" id="ARBA00022679"/>
    </source>
</evidence>
<evidence type="ECO:0000313" key="11">
    <source>
        <dbReference type="Proteomes" id="UP000015350"/>
    </source>
</evidence>
<dbReference type="Gene3D" id="1.10.287.130">
    <property type="match status" value="1"/>
</dbReference>
<evidence type="ECO:0000313" key="10">
    <source>
        <dbReference type="EMBL" id="EPY01941.1"/>
    </source>
</evidence>
<dbReference type="eggNOG" id="COG2205">
    <property type="taxonomic scope" value="Bacteria"/>
</dbReference>
<keyword evidence="3" id="KW-0597">Phosphoprotein</keyword>
<evidence type="ECO:0000256" key="7">
    <source>
        <dbReference type="SAM" id="MobiDB-lite"/>
    </source>
</evidence>
<gene>
    <name evidence="10" type="ORF">K678_08379</name>
</gene>
<evidence type="ECO:0000256" key="2">
    <source>
        <dbReference type="ARBA" id="ARBA00012438"/>
    </source>
</evidence>
<dbReference type="Gene3D" id="3.30.565.10">
    <property type="entry name" value="Histidine kinase-like ATPase, C-terminal domain"/>
    <property type="match status" value="1"/>
</dbReference>
<dbReference type="PATRIC" id="fig|1316936.3.peg.1674"/>
<protein>
    <recommendedName>
        <fullName evidence="2">histidine kinase</fullName>
        <ecNumber evidence="2">2.7.13.3</ecNumber>
    </recommendedName>
</protein>
<comment type="caution">
    <text evidence="10">The sequence shown here is derived from an EMBL/GenBank/DDBJ whole genome shotgun (WGS) entry which is preliminary data.</text>
</comment>
<dbReference type="InterPro" id="IPR000700">
    <property type="entry name" value="PAS-assoc_C"/>
</dbReference>
<dbReference type="SUPFAM" id="SSF55785">
    <property type="entry name" value="PYP-like sensor domain (PAS domain)"/>
    <property type="match status" value="2"/>
</dbReference>
<dbReference type="SUPFAM" id="SSF47384">
    <property type="entry name" value="Homodimeric domain of signal transducing histidine kinase"/>
    <property type="match status" value="1"/>
</dbReference>
<sequence>MGPSGRAAFMTEAQAPSPSDPYRAAFQSSSRPLALLGADGRFFDANPAFCTLSRRDLAQLVGTAPDWIAPWRDGLAILSGPDGNRVDVSLALAPLPGGGTLIDLDPWPEVRQRAAERAHREMRAIIENTYEFIGLLSPEGHLLDANRTAMSFIKSNDFESVRGHFFADTPWWGHSSEERLLLIDAIRRASQGEFVRFETSHRGGDGELAYIDFSLKPVTDTDGTVIYLVPEGRDITQRKRAESDLLAAKLEAESANRAKSNFLATVSHELRTPLNAVIGFSEALLSDALGPLDPEQARDYLRLIHAAGHHLGALIEDILDVSRVELGHVDLAEDEVCPGDLVASVRRLLDPHAEEGSIRLQVDLPSTLPRLRADSRRLRQVLLNLVTNAIKFTPAGGR</sequence>
<dbReference type="Proteomes" id="UP000015350">
    <property type="component" value="Unassembled WGS sequence"/>
</dbReference>
<dbReference type="SMART" id="SM00086">
    <property type="entry name" value="PAC"/>
    <property type="match status" value="1"/>
</dbReference>
<dbReference type="CDD" id="cd00082">
    <property type="entry name" value="HisKA"/>
    <property type="match status" value="1"/>
</dbReference>
<dbReference type="SMART" id="SM00091">
    <property type="entry name" value="PAS"/>
    <property type="match status" value="2"/>
</dbReference>
<dbReference type="InterPro" id="IPR001610">
    <property type="entry name" value="PAC"/>
</dbReference>
<dbReference type="STRING" id="1316936.K678_08379"/>
<dbReference type="Gene3D" id="3.30.450.20">
    <property type="entry name" value="PAS domain"/>
    <property type="match status" value="2"/>
</dbReference>
<feature type="region of interest" description="Disordered" evidence="7">
    <location>
        <begin position="1"/>
        <end position="24"/>
    </location>
</feature>
<dbReference type="EMBL" id="AQPH01000025">
    <property type="protein sequence ID" value="EPY01941.1"/>
    <property type="molecule type" value="Genomic_DNA"/>
</dbReference>
<dbReference type="CDD" id="cd00130">
    <property type="entry name" value="PAS"/>
    <property type="match status" value="1"/>
</dbReference>
<dbReference type="InterPro" id="IPR005467">
    <property type="entry name" value="His_kinase_dom"/>
</dbReference>
<name>S9TI61_MAGFU</name>
<dbReference type="NCBIfam" id="TIGR00229">
    <property type="entry name" value="sensory_box"/>
    <property type="match status" value="1"/>
</dbReference>
<evidence type="ECO:0000256" key="3">
    <source>
        <dbReference type="ARBA" id="ARBA00022553"/>
    </source>
</evidence>
<dbReference type="GO" id="GO:0000155">
    <property type="term" value="F:phosphorelay sensor kinase activity"/>
    <property type="evidence" value="ECO:0007669"/>
    <property type="project" value="InterPro"/>
</dbReference>
<dbReference type="PROSITE" id="PS50113">
    <property type="entry name" value="PAC"/>
    <property type="match status" value="1"/>
</dbReference>
<accession>S9TI61</accession>
<dbReference type="Pfam" id="PF08448">
    <property type="entry name" value="PAS_4"/>
    <property type="match status" value="1"/>
</dbReference>
<dbReference type="InterPro" id="IPR013656">
    <property type="entry name" value="PAS_4"/>
</dbReference>
<evidence type="ECO:0000256" key="6">
    <source>
        <dbReference type="ARBA" id="ARBA00023012"/>
    </source>
</evidence>
<evidence type="ECO:0000256" key="1">
    <source>
        <dbReference type="ARBA" id="ARBA00000085"/>
    </source>
</evidence>
<feature type="domain" description="PAC" evidence="9">
    <location>
        <begin position="195"/>
        <end position="247"/>
    </location>
</feature>
<dbReference type="InterPro" id="IPR036890">
    <property type="entry name" value="HATPase_C_sf"/>
</dbReference>
<dbReference type="GO" id="GO:0009927">
    <property type="term" value="F:histidine phosphotransfer kinase activity"/>
    <property type="evidence" value="ECO:0007669"/>
    <property type="project" value="TreeGrafter"/>
</dbReference>
<dbReference type="InterPro" id="IPR000014">
    <property type="entry name" value="PAS"/>
</dbReference>
<dbReference type="GO" id="GO:0005886">
    <property type="term" value="C:plasma membrane"/>
    <property type="evidence" value="ECO:0007669"/>
    <property type="project" value="TreeGrafter"/>
</dbReference>
<dbReference type="EC" id="2.7.13.3" evidence="2"/>
<dbReference type="PANTHER" id="PTHR43047:SF72">
    <property type="entry name" value="OSMOSENSING HISTIDINE PROTEIN KINASE SLN1"/>
    <property type="match status" value="1"/>
</dbReference>
<evidence type="ECO:0000259" key="8">
    <source>
        <dbReference type="PROSITE" id="PS50109"/>
    </source>
</evidence>
<dbReference type="Pfam" id="PF00512">
    <property type="entry name" value="HisKA"/>
    <property type="match status" value="1"/>
</dbReference>
<dbReference type="InterPro" id="IPR036097">
    <property type="entry name" value="HisK_dim/P_sf"/>
</dbReference>
<comment type="catalytic activity">
    <reaction evidence="1">
        <text>ATP + protein L-histidine = ADP + protein N-phospho-L-histidine.</text>
        <dbReference type="EC" id="2.7.13.3"/>
    </reaction>
</comment>
<reference evidence="10 11" key="1">
    <citation type="submission" date="2013-04" db="EMBL/GenBank/DDBJ databases">
        <authorList>
            <person name="Kuznetsov B."/>
            <person name="Ivanovsky R."/>
        </authorList>
    </citation>
    <scope>NUCLEOTIDE SEQUENCE [LARGE SCALE GENOMIC DNA]</scope>
    <source>
        <strain evidence="10 11">MGU-K5</strain>
    </source>
</reference>
<evidence type="ECO:0000259" key="9">
    <source>
        <dbReference type="PROSITE" id="PS50113"/>
    </source>
</evidence>
<keyword evidence="6" id="KW-0902">Two-component regulatory system</keyword>
<proteinExistence type="predicted"/>
<evidence type="ECO:0000256" key="5">
    <source>
        <dbReference type="ARBA" id="ARBA00022777"/>
    </source>
</evidence>
<dbReference type="InterPro" id="IPR035965">
    <property type="entry name" value="PAS-like_dom_sf"/>
</dbReference>
<keyword evidence="4" id="KW-0808">Transferase</keyword>
<dbReference type="PANTHER" id="PTHR43047">
    <property type="entry name" value="TWO-COMPONENT HISTIDINE PROTEIN KINASE"/>
    <property type="match status" value="1"/>
</dbReference>
<feature type="domain" description="Histidine kinase" evidence="8">
    <location>
        <begin position="265"/>
        <end position="398"/>
    </location>
</feature>
<dbReference type="FunFam" id="1.10.287.130:FF:000001">
    <property type="entry name" value="Two-component sensor histidine kinase"/>
    <property type="match status" value="1"/>
</dbReference>
<dbReference type="SUPFAM" id="SSF55874">
    <property type="entry name" value="ATPase domain of HSP90 chaperone/DNA topoisomerase II/histidine kinase"/>
    <property type="match status" value="1"/>
</dbReference>
<dbReference type="PROSITE" id="PS50109">
    <property type="entry name" value="HIS_KIN"/>
    <property type="match status" value="1"/>
</dbReference>
<dbReference type="AlphaFoldDB" id="S9TI61"/>
<dbReference type="InterPro" id="IPR003661">
    <property type="entry name" value="HisK_dim/P_dom"/>
</dbReference>
<organism evidence="10 11">
    <name type="scientific">Magnetospirillum fulvum MGU-K5</name>
    <dbReference type="NCBI Taxonomy" id="1316936"/>
    <lineage>
        <taxon>Bacteria</taxon>
        <taxon>Pseudomonadati</taxon>
        <taxon>Pseudomonadota</taxon>
        <taxon>Alphaproteobacteria</taxon>
        <taxon>Rhodospirillales</taxon>
        <taxon>Rhodospirillaceae</taxon>
        <taxon>Magnetospirillum</taxon>
    </lineage>
</organism>
<dbReference type="SMART" id="SM00388">
    <property type="entry name" value="HisKA"/>
    <property type="match status" value="1"/>
</dbReference>
<dbReference type="Pfam" id="PF13188">
    <property type="entry name" value="PAS_8"/>
    <property type="match status" value="1"/>
</dbReference>